<sequence>MTSPTPPAALVSWAHKNTAWAPEQEQSWENAVRSLVECLRAKGVDAHVDLYYQSDSSIDWTRWGQKMVRDSDFVIVAVSTAWKQRWEGTNEPTVGAGAVVEADTLKGRFNKNQHEFQQKTLIVMLPGVSDEDLPADLYRLNRFYIKEFTDTDDGIQRLLRMLHKRPLHVLPELGLLPDLPPERSALSPKLIPAESSSLQSPARGRATGGIGGPEPSGNTATRDISVVGNGNTVTVGGYHVHNTHITTTATTPYEKADRNEYLDRLNSASRSRLEHRRLGAGLSPEQVARTLTERVRVPQQLDELIASDYRLLVGPLGSGKSDIAEEWFRCRIEDAKKNPTAPVPVWVPVRDLDGQISDHIVSEVGLDALTGLGADVVVDGLDERTDEAATVLRQASEFVAKWPKSRIILTSRTQEKVTKRVVPVPMLTRSSAERLMRLVAGRPIGGLGRHLEEAVERPFFALLVALHASAVEGTTGVPELIDLVVEDVVAAEGHNLYTGLRRLAVETIRSGKAVDPARFTTTDVAVQIRKSSLVTTTGRKCNFSLTIYEQWFAAKALLEGEESVDELLTSLRAFDRWKYVLAMVLAAGEPTRVDPVMAAVARWNPGAASWVIDETHSGGLSHTAPDFEPDDWEEVGHRLRTATAAWLDGLGPLAEAFFLFSAAEAQDLDEVTVAVNIDCSKLAVSWMVSDVGTNDVLPSVISGNLPMDRSRVSRSHAVPTGLNWVWEISRDHLADDVAQRFLGIALRIGQQQPGVVQREVHDGTRIRNAQFALPGQLEADPEAIAPLYPEGDIAPTYATPWWSFTPERMLDRVQQVITAAMTCYLELAETVTPRFGDTLGHRGLMPAEFYGNVSHDPTRERSPFEFPGLDEPGIRWLLKPTGTPSPDGRRPGFNTVSLTLNDEARIKEIDDDRDALYSSFRAYVEAYPPYEAFAPNFSTHSGRFDMHSATPATRLALSWLWEDLTELGWVEGHFPSSW</sequence>
<dbReference type="AlphaFoldDB" id="A0A1H7V316"/>
<reference evidence="4" key="1">
    <citation type="submission" date="2016-10" db="EMBL/GenBank/DDBJ databases">
        <authorList>
            <person name="Varghese N."/>
            <person name="Submissions S."/>
        </authorList>
    </citation>
    <scope>NUCLEOTIDE SEQUENCE [LARGE SCALE GENOMIC DNA]</scope>
    <source>
        <strain evidence="4">DSM 44675</strain>
    </source>
</reference>
<accession>A0A1H7V316</accession>
<proteinExistence type="predicted"/>
<dbReference type="OrthoDB" id="5379188at2"/>
<name>A0A1H7V316_9NOCA</name>
<feature type="domain" description="SEFIR" evidence="2">
    <location>
        <begin position="6"/>
        <end position="157"/>
    </location>
</feature>
<dbReference type="Gene3D" id="3.40.50.300">
    <property type="entry name" value="P-loop containing nucleotide triphosphate hydrolases"/>
    <property type="match status" value="1"/>
</dbReference>
<evidence type="ECO:0000259" key="2">
    <source>
        <dbReference type="PROSITE" id="PS51534"/>
    </source>
</evidence>
<evidence type="ECO:0000313" key="3">
    <source>
        <dbReference type="EMBL" id="SEM03546.1"/>
    </source>
</evidence>
<evidence type="ECO:0000313" key="4">
    <source>
        <dbReference type="Proteomes" id="UP000198677"/>
    </source>
</evidence>
<organism evidence="3 4">
    <name type="scientific">Rhodococcus maanshanensis</name>
    <dbReference type="NCBI Taxonomy" id="183556"/>
    <lineage>
        <taxon>Bacteria</taxon>
        <taxon>Bacillati</taxon>
        <taxon>Actinomycetota</taxon>
        <taxon>Actinomycetes</taxon>
        <taxon>Mycobacteriales</taxon>
        <taxon>Nocardiaceae</taxon>
        <taxon>Rhodococcus</taxon>
    </lineage>
</organism>
<dbReference type="EMBL" id="FOAW01000020">
    <property type="protein sequence ID" value="SEM03546.1"/>
    <property type="molecule type" value="Genomic_DNA"/>
</dbReference>
<protein>
    <recommendedName>
        <fullName evidence="2">SEFIR domain-containing protein</fullName>
    </recommendedName>
</protein>
<feature type="region of interest" description="Disordered" evidence="1">
    <location>
        <begin position="193"/>
        <end position="224"/>
    </location>
</feature>
<keyword evidence="4" id="KW-1185">Reference proteome</keyword>
<gene>
    <name evidence="3" type="ORF">SAMN05444583_12064</name>
</gene>
<dbReference type="PROSITE" id="PS51534">
    <property type="entry name" value="SEFIR"/>
    <property type="match status" value="1"/>
</dbReference>
<evidence type="ECO:0000256" key="1">
    <source>
        <dbReference type="SAM" id="MobiDB-lite"/>
    </source>
</evidence>
<dbReference type="Proteomes" id="UP000198677">
    <property type="component" value="Unassembled WGS sequence"/>
</dbReference>
<dbReference type="RefSeq" id="WP_143069486.1">
    <property type="nucleotide sequence ID" value="NZ_FOAW01000020.1"/>
</dbReference>
<dbReference type="InterPro" id="IPR013568">
    <property type="entry name" value="SEFIR_dom"/>
</dbReference>
<dbReference type="InterPro" id="IPR027417">
    <property type="entry name" value="P-loop_NTPase"/>
</dbReference>